<protein>
    <submittedName>
        <fullName evidence="1">Uncharacterized protein</fullName>
    </submittedName>
</protein>
<dbReference type="Proteomes" id="UP001732700">
    <property type="component" value="Chromosome 2D"/>
</dbReference>
<evidence type="ECO:0000313" key="1">
    <source>
        <dbReference type="EnsemblPlants" id="AVESA.00010b.r2.2DG0379050.1.CDS"/>
    </source>
</evidence>
<reference evidence="1" key="2">
    <citation type="submission" date="2025-09" db="UniProtKB">
        <authorList>
            <consortium name="EnsemblPlants"/>
        </authorList>
    </citation>
    <scope>IDENTIFICATION</scope>
</reference>
<organism evidence="1 2">
    <name type="scientific">Avena sativa</name>
    <name type="common">Oat</name>
    <dbReference type="NCBI Taxonomy" id="4498"/>
    <lineage>
        <taxon>Eukaryota</taxon>
        <taxon>Viridiplantae</taxon>
        <taxon>Streptophyta</taxon>
        <taxon>Embryophyta</taxon>
        <taxon>Tracheophyta</taxon>
        <taxon>Spermatophyta</taxon>
        <taxon>Magnoliopsida</taxon>
        <taxon>Liliopsida</taxon>
        <taxon>Poales</taxon>
        <taxon>Poaceae</taxon>
        <taxon>BOP clade</taxon>
        <taxon>Pooideae</taxon>
        <taxon>Poodae</taxon>
        <taxon>Poeae</taxon>
        <taxon>Poeae Chloroplast Group 1 (Aveneae type)</taxon>
        <taxon>Aveninae</taxon>
        <taxon>Avena</taxon>
    </lineage>
</organism>
<evidence type="ECO:0000313" key="2">
    <source>
        <dbReference type="Proteomes" id="UP001732700"/>
    </source>
</evidence>
<reference evidence="1" key="1">
    <citation type="submission" date="2021-05" db="EMBL/GenBank/DDBJ databases">
        <authorList>
            <person name="Scholz U."/>
            <person name="Mascher M."/>
            <person name="Fiebig A."/>
        </authorList>
    </citation>
    <scope>NUCLEOTIDE SEQUENCE [LARGE SCALE GENOMIC DNA]</scope>
</reference>
<keyword evidence="2" id="KW-1185">Reference proteome</keyword>
<dbReference type="EnsemblPlants" id="AVESA.00010b.r2.2DG0379050.1">
    <property type="protein sequence ID" value="AVESA.00010b.r2.2DG0379050.1.CDS"/>
    <property type="gene ID" value="AVESA.00010b.r2.2DG0379050"/>
</dbReference>
<accession>A0ACD5V7B7</accession>
<sequence length="131" mass="14272">MSEKAELSSQTIAEMKCSLMDCTNQSSHPDRTNKLSSSAPRISKSKPIINHMALDRRTSQPPPAACVPADYDEAARRRPGVSSAEGGDTLMMQGSAMAMDVPLLWNDEGRMKRELVAWAKAVASMAESMRC</sequence>
<name>A0ACD5V7B7_AVESA</name>
<proteinExistence type="predicted"/>